<feature type="coiled-coil region" evidence="10">
    <location>
        <begin position="17"/>
        <end position="97"/>
    </location>
</feature>
<dbReference type="PANTHER" id="PTHR46881:SF1">
    <property type="entry name" value="PALMDELPHIN"/>
    <property type="match status" value="1"/>
</dbReference>
<evidence type="ECO:0000256" key="11">
    <source>
        <dbReference type="SAM" id="MobiDB-lite"/>
    </source>
</evidence>
<comment type="similarity">
    <text evidence="4">Belongs to the paralemmin family.</text>
</comment>
<sequence length="526" mass="59411">MLKTVHMLTCGLPSQDKRRIQEDIAKKRRRIEEEKLKLQYIKKKALREQWLMDGLSQQSEEELEAMRLQAEGEQQQSDELQQNILRIEKEIEVLEMQELSISANEEVVLKRLKEVERTAEEIIRVGLLPVTAYLWGRRIHSLTVSNKPQSDVHGLFLFNVLCVKSWNLNVFSFTATFAIEISVEHDQQTGRSHVVSTATINPNSIQERGLKVFDDGRKSVFALRSDGGKVNRDPVGQMTTTQVEELLLQAAEQKLPTEVQYHQPVFSAPYTGTGKPTRGTQTQRRRDGCQVFEEETPCIQPLQEQRAPSKIPQHPPARVQMSGHESELPLSDITKHSTFNGNWISNPNCDDTIPEGPTFMKTRASATESVPVCVTVQSEGAPVHSQPESTPSDPSPFRNHQPVSVNTGSEEHQSESITMIFMGYENADEHEDNVQAEIVIIGHSDDEDNEENVEKEPQTEECVSYHPEGHRSKIYQPKVGKAKIGPVISTDTSWDDLELHKPTFIHRPGKRSPHSQGQEGEETGTK</sequence>
<feature type="region of interest" description="Disordered" evidence="11">
    <location>
        <begin position="446"/>
        <end position="468"/>
    </location>
</feature>
<dbReference type="OMA" id="MEISVEH"/>
<dbReference type="GO" id="GO:0005737">
    <property type="term" value="C:cytoplasm"/>
    <property type="evidence" value="ECO:0007669"/>
    <property type="project" value="UniProtKB-SubCell"/>
</dbReference>
<accession>A0A3B3DBX3</accession>
<protein>
    <recommendedName>
        <fullName evidence="9">Palmdelphin</fullName>
    </recommendedName>
</protein>
<evidence type="ECO:0000256" key="9">
    <source>
        <dbReference type="ARBA" id="ARBA00040857"/>
    </source>
</evidence>
<evidence type="ECO:0000256" key="5">
    <source>
        <dbReference type="ARBA" id="ARBA00022490"/>
    </source>
</evidence>
<reference evidence="12" key="1">
    <citation type="submission" date="2025-08" db="UniProtKB">
        <authorList>
            <consortium name="Ensembl"/>
        </authorList>
    </citation>
    <scope>IDENTIFICATION</scope>
</reference>
<keyword evidence="5" id="KW-0963">Cytoplasm</keyword>
<keyword evidence="6" id="KW-0770">Synapse</keyword>
<evidence type="ECO:0000256" key="8">
    <source>
        <dbReference type="ARBA" id="ARBA00023273"/>
    </source>
</evidence>
<name>A0A3B3DBX3_ORYME</name>
<evidence type="ECO:0000256" key="6">
    <source>
        <dbReference type="ARBA" id="ARBA00023018"/>
    </source>
</evidence>
<dbReference type="AlphaFoldDB" id="A0A3B3DBX3"/>
<dbReference type="GO" id="GO:0016020">
    <property type="term" value="C:membrane"/>
    <property type="evidence" value="ECO:0007669"/>
    <property type="project" value="InterPro"/>
</dbReference>
<comment type="subcellular location">
    <subcellularLocation>
        <location evidence="1">Cell projection</location>
        <location evidence="1">Dendrite</location>
    </subcellularLocation>
    <subcellularLocation>
        <location evidence="3">Cell projection</location>
        <location evidence="3">Dendritic spine</location>
    </subcellularLocation>
    <subcellularLocation>
        <location evidence="2">Cytoplasm</location>
    </subcellularLocation>
</comment>
<evidence type="ECO:0000256" key="4">
    <source>
        <dbReference type="ARBA" id="ARBA00005756"/>
    </source>
</evidence>
<evidence type="ECO:0000256" key="10">
    <source>
        <dbReference type="SAM" id="Coils"/>
    </source>
</evidence>
<dbReference type="InterPro" id="IPR004965">
    <property type="entry name" value="Paralemmin"/>
</dbReference>
<evidence type="ECO:0000313" key="13">
    <source>
        <dbReference type="Proteomes" id="UP000261560"/>
    </source>
</evidence>
<proteinExistence type="inferred from homology"/>
<feature type="region of interest" description="Disordered" evidence="11">
    <location>
        <begin position="378"/>
        <end position="413"/>
    </location>
</feature>
<feature type="compositionally biased region" description="Low complexity" evidence="11">
    <location>
        <begin position="271"/>
        <end position="282"/>
    </location>
</feature>
<evidence type="ECO:0000256" key="7">
    <source>
        <dbReference type="ARBA" id="ARBA00023054"/>
    </source>
</evidence>
<keyword evidence="13" id="KW-1185">Reference proteome</keyword>
<dbReference type="PANTHER" id="PTHR46881">
    <property type="entry name" value="PALMDELPHIN"/>
    <property type="match status" value="1"/>
</dbReference>
<organism evidence="12 13">
    <name type="scientific">Oryzias melastigma</name>
    <name type="common">Marine medaka</name>
    <dbReference type="NCBI Taxonomy" id="30732"/>
    <lineage>
        <taxon>Eukaryota</taxon>
        <taxon>Metazoa</taxon>
        <taxon>Chordata</taxon>
        <taxon>Craniata</taxon>
        <taxon>Vertebrata</taxon>
        <taxon>Euteleostomi</taxon>
        <taxon>Actinopterygii</taxon>
        <taxon>Neopterygii</taxon>
        <taxon>Teleostei</taxon>
        <taxon>Neoteleostei</taxon>
        <taxon>Acanthomorphata</taxon>
        <taxon>Ovalentaria</taxon>
        <taxon>Atherinomorphae</taxon>
        <taxon>Beloniformes</taxon>
        <taxon>Adrianichthyidae</taxon>
        <taxon>Oryziinae</taxon>
        <taxon>Oryzias</taxon>
    </lineage>
</organism>
<dbReference type="GO" id="GO:0043197">
    <property type="term" value="C:dendritic spine"/>
    <property type="evidence" value="ECO:0007669"/>
    <property type="project" value="UniProtKB-SubCell"/>
</dbReference>
<evidence type="ECO:0000313" key="12">
    <source>
        <dbReference type="Ensembl" id="ENSOMEP00000027401.1"/>
    </source>
</evidence>
<feature type="region of interest" description="Disordered" evidence="11">
    <location>
        <begin position="266"/>
        <end position="286"/>
    </location>
</feature>
<dbReference type="Proteomes" id="UP000261560">
    <property type="component" value="Unplaced"/>
</dbReference>
<reference evidence="12" key="2">
    <citation type="submission" date="2025-09" db="UniProtKB">
        <authorList>
            <consortium name="Ensembl"/>
        </authorList>
    </citation>
    <scope>IDENTIFICATION</scope>
</reference>
<dbReference type="GeneTree" id="ENSGT00940000157718"/>
<evidence type="ECO:0000256" key="2">
    <source>
        <dbReference type="ARBA" id="ARBA00004496"/>
    </source>
</evidence>
<evidence type="ECO:0000256" key="3">
    <source>
        <dbReference type="ARBA" id="ARBA00004552"/>
    </source>
</evidence>
<feature type="region of interest" description="Disordered" evidence="11">
    <location>
        <begin position="502"/>
        <end position="526"/>
    </location>
</feature>
<evidence type="ECO:0000256" key="1">
    <source>
        <dbReference type="ARBA" id="ARBA00004279"/>
    </source>
</evidence>
<keyword evidence="8" id="KW-0966">Cell projection</keyword>
<dbReference type="Ensembl" id="ENSOMET00000002060.1">
    <property type="protein sequence ID" value="ENSOMEP00000027401.1"/>
    <property type="gene ID" value="ENSOMEG00000009878.1"/>
</dbReference>
<feature type="compositionally biased region" description="Basic residues" evidence="11">
    <location>
        <begin position="503"/>
        <end position="513"/>
    </location>
</feature>
<keyword evidence="7 10" id="KW-0175">Coiled coil</keyword>
<dbReference type="Pfam" id="PF03285">
    <property type="entry name" value="Paralemmin"/>
    <property type="match status" value="1"/>
</dbReference>
<dbReference type="GO" id="GO:0008360">
    <property type="term" value="P:regulation of cell shape"/>
    <property type="evidence" value="ECO:0007669"/>
    <property type="project" value="InterPro"/>
</dbReference>